<keyword evidence="5 6" id="KW-0233">DNA recombination</keyword>
<evidence type="ECO:0000256" key="5">
    <source>
        <dbReference type="ARBA" id="ARBA00023172"/>
    </source>
</evidence>
<evidence type="ECO:0000256" key="1">
    <source>
        <dbReference type="ARBA" id="ARBA00002190"/>
    </source>
</evidence>
<keyword evidence="3 6" id="KW-0815">Transposition</keyword>
<accession>Q84BF2</accession>
<reference evidence="7" key="2">
    <citation type="journal article" date="2004" name="BMC Microbiol.">
        <title>Variation suggestive of horizontal gene transfer at a lipopolysaccharide (lps) biosynthetic locus in Xanthomonas oryzae pv. oryzae, the bacterial leaf blight pathogen of rice.</title>
        <authorList>
            <person name="Patil P.B."/>
            <person name="Sonti R.V."/>
        </authorList>
    </citation>
    <scope>NUCLEOTIDE SEQUENCE</scope>
    <source>
        <strain evidence="7">BXO1</strain>
    </source>
</reference>
<evidence type="ECO:0000256" key="4">
    <source>
        <dbReference type="ARBA" id="ARBA00023125"/>
    </source>
</evidence>
<dbReference type="InterPro" id="IPR001207">
    <property type="entry name" value="Transposase_mutator"/>
</dbReference>
<comment type="similarity">
    <text evidence="2 6">Belongs to the transposase mutator family.</text>
</comment>
<dbReference type="PROSITE" id="PS01007">
    <property type="entry name" value="TRANSPOSASE_MUTATOR"/>
    <property type="match status" value="1"/>
</dbReference>
<proteinExistence type="inferred from homology"/>
<keyword evidence="4 6" id="KW-0238">DNA-binding</keyword>
<organism evidence="7">
    <name type="scientific">Xanthomonas oryzae pv. oryzae</name>
    <dbReference type="NCBI Taxonomy" id="64187"/>
    <lineage>
        <taxon>Bacteria</taxon>
        <taxon>Pseudomonadati</taxon>
        <taxon>Pseudomonadota</taxon>
        <taxon>Gammaproteobacteria</taxon>
        <taxon>Lysobacterales</taxon>
        <taxon>Lysobacteraceae</taxon>
        <taxon>Xanthomonas</taxon>
    </lineage>
</organism>
<evidence type="ECO:0000256" key="3">
    <source>
        <dbReference type="ARBA" id="ARBA00022578"/>
    </source>
</evidence>
<dbReference type="PANTHER" id="PTHR33217">
    <property type="entry name" value="TRANSPOSASE FOR INSERTION SEQUENCE ELEMENT IS1081"/>
    <property type="match status" value="1"/>
</dbReference>
<dbReference type="GO" id="GO:0006313">
    <property type="term" value="P:DNA transposition"/>
    <property type="evidence" value="ECO:0007669"/>
    <property type="project" value="UniProtKB-UniRule"/>
</dbReference>
<dbReference type="AlphaFoldDB" id="Q84BF2"/>
<name>Q84BF2_XANOO</name>
<dbReference type="Pfam" id="PF00872">
    <property type="entry name" value="Transposase_mut"/>
    <property type="match status" value="1"/>
</dbReference>
<keyword evidence="6" id="KW-0814">Transposable element</keyword>
<sequence length="394" mass="44455">MLDELTSGCKTPQDVEKLFSQMLQHMINRSLEAEMQAHVGHAPHGRSGGNVRNGKSRKTVQSALGELQIETPRDRAGTFAPQLVKKRQVRLAGMEEKILALYARGMTTRDIESALVDVYGVEISHGLIAQVTDAVLEEARAWQSRPLEAIYPIVWLDGIVVKVQHNKQVINKAAHVVLGVNLRGEKEVLGLWLAEHEGAQYWLSVLTELRHRGVRDIYIACMDGLKGLPEAVQAVFPQTLTQLCIVHLVRASLRYVNAGDSKAVVAALKRIYQSATAEEAAAELEALDTQWGDKYRAVVRLWRGNWDNIIPFFQFVPQIRKVIYTTNAIESLNMVMRKLTRNRRIFPNDDSALKSLFLAVREASKNWRSIHHWKPALQSFQVMFGEERVPMNAL</sequence>
<dbReference type="PANTHER" id="PTHR33217:SF5">
    <property type="entry name" value="MUTATOR FAMILY TRANSPOSASE"/>
    <property type="match status" value="1"/>
</dbReference>
<evidence type="ECO:0000256" key="6">
    <source>
        <dbReference type="RuleBase" id="RU365089"/>
    </source>
</evidence>
<reference evidence="7" key="1">
    <citation type="journal article" date="2001" name="Mol. Plant Microbe Interact.">
        <title>Novel genomic locus with atypical G+C content that is required for extracellular polysaccharide production and virulence in Xanthomonas oryzae pv. oryzae.</title>
        <authorList>
            <person name="Dharmapuri S."/>
            <person name="Yashitola J."/>
            <person name="Vishnupriya M.R."/>
            <person name="Sonti R.V."/>
        </authorList>
    </citation>
    <scope>NUCLEOTIDE SEQUENCE</scope>
    <source>
        <strain evidence="7">BXO1</strain>
    </source>
</reference>
<protein>
    <recommendedName>
        <fullName evidence="6">Mutator family transposase</fullName>
    </recommendedName>
</protein>
<dbReference type="NCBIfam" id="NF033543">
    <property type="entry name" value="transpos_IS256"/>
    <property type="match status" value="1"/>
</dbReference>
<evidence type="ECO:0000313" key="7">
    <source>
        <dbReference type="EMBL" id="AAO20849.1"/>
    </source>
</evidence>
<dbReference type="EMBL" id="AF337647">
    <property type="protein sequence ID" value="AAO20849.1"/>
    <property type="molecule type" value="Genomic_DNA"/>
</dbReference>
<evidence type="ECO:0000256" key="2">
    <source>
        <dbReference type="ARBA" id="ARBA00010961"/>
    </source>
</evidence>
<dbReference type="GO" id="GO:0004803">
    <property type="term" value="F:transposase activity"/>
    <property type="evidence" value="ECO:0007669"/>
    <property type="project" value="UniProtKB-UniRule"/>
</dbReference>
<comment type="function">
    <text evidence="1 6">Required for the transposition of the insertion element.</text>
</comment>
<dbReference type="GO" id="GO:0003677">
    <property type="term" value="F:DNA binding"/>
    <property type="evidence" value="ECO:0007669"/>
    <property type="project" value="UniProtKB-UniRule"/>
</dbReference>
<gene>
    <name evidence="7" type="primary">tnpX1</name>
</gene>
<dbReference type="RefSeq" id="WP_011407609.1">
    <property type="nucleotide sequence ID" value="NZ_CP011532.1"/>
</dbReference>